<keyword evidence="1" id="KW-1133">Transmembrane helix</keyword>
<protein>
    <submittedName>
        <fullName evidence="3">PIR Superfamily Protein</fullName>
    </submittedName>
</protein>
<evidence type="ECO:0000256" key="1">
    <source>
        <dbReference type="SAM" id="Phobius"/>
    </source>
</evidence>
<feature type="transmembrane region" description="Helical" evidence="1">
    <location>
        <begin position="267"/>
        <end position="291"/>
    </location>
</feature>
<dbReference type="Proteomes" id="UP000078550">
    <property type="component" value="Unassembled WGS sequence"/>
</dbReference>
<dbReference type="EMBL" id="FLRD01000132">
    <property type="protein sequence ID" value="SBT43922.1"/>
    <property type="molecule type" value="Genomic_DNA"/>
</dbReference>
<keyword evidence="1" id="KW-0812">Transmembrane</keyword>
<name>A0A1A8ZK49_PLAOA</name>
<dbReference type="EMBL" id="FLRE01000173">
    <property type="protein sequence ID" value="SBT44440.1"/>
    <property type="molecule type" value="Genomic_DNA"/>
</dbReference>
<dbReference type="Proteomes" id="UP000078555">
    <property type="component" value="Unassembled WGS sequence"/>
</dbReference>
<sequence>MTNECTNETKLPSCIIYEKFSQENAELSNYNNECDELKRKLPYQGIDKLCRKLERNLKDICGKDDKDGFLNYDVQYLQYWLLDKAIQTFSIMDPGKYNGIKSQFFRSWKSIIQRFKYETLCEPLSNLYYPYLYRDFNNGKYMFNFYYNFKYFEMKKPFTDNERKESCEHLSSMSKHFAKLKILCLKHTEVCSFIFKSSIDEYNPEILRKKVECNKYELDNTGLVERSVQEKPEGIISPSGAHSEYEERSGLGTSVHYPETSNSAMRVGFPLFGLLIIGFILLKFTPIRSWFYNRMIKKGKHAENLDEESSSELSNHYFETEELKSQGKGFSISYNTLQNIE</sequence>
<proteinExistence type="predicted"/>
<accession>A0A1A8ZK49</accession>
<reference evidence="4 5" key="2">
    <citation type="submission" date="2016-05" db="EMBL/GenBank/DDBJ databases">
        <authorList>
            <person name="Naeem Raeece"/>
        </authorList>
    </citation>
    <scope>NUCLEOTIDE SEQUENCE [LARGE SCALE GENOMIC DNA]</scope>
</reference>
<dbReference type="AlphaFoldDB" id="A0A1A8ZK49"/>
<keyword evidence="1" id="KW-0472">Membrane</keyword>
<evidence type="ECO:0000313" key="3">
    <source>
        <dbReference type="EMBL" id="SBT44440.1"/>
    </source>
</evidence>
<dbReference type="InterPro" id="IPR008780">
    <property type="entry name" value="Plasmodium_Vir"/>
</dbReference>
<evidence type="ECO:0000313" key="4">
    <source>
        <dbReference type="Proteomes" id="UP000078550"/>
    </source>
</evidence>
<dbReference type="Pfam" id="PF05795">
    <property type="entry name" value="Plasmodium_Vir"/>
    <property type="match status" value="1"/>
</dbReference>
<evidence type="ECO:0000313" key="2">
    <source>
        <dbReference type="EMBL" id="SBT43922.1"/>
    </source>
</evidence>
<keyword evidence="5" id="KW-1185">Reference proteome</keyword>
<evidence type="ECO:0000313" key="5">
    <source>
        <dbReference type="Proteomes" id="UP000078555"/>
    </source>
</evidence>
<gene>
    <name evidence="2" type="ORF">POVWA1_048810</name>
    <name evidence="3" type="ORF">POVWA2_047870</name>
</gene>
<reference evidence="3" key="1">
    <citation type="submission" date="2016-05" db="EMBL/GenBank/DDBJ databases">
        <authorList>
            <person name="Lavstsen T."/>
            <person name="Jespersen J.S."/>
        </authorList>
    </citation>
    <scope>NUCLEOTIDE SEQUENCE [LARGE SCALE GENOMIC DNA]</scope>
</reference>
<organism evidence="3 4">
    <name type="scientific">Plasmodium ovale wallikeri</name>
    <dbReference type="NCBI Taxonomy" id="864142"/>
    <lineage>
        <taxon>Eukaryota</taxon>
        <taxon>Sar</taxon>
        <taxon>Alveolata</taxon>
        <taxon>Apicomplexa</taxon>
        <taxon>Aconoidasida</taxon>
        <taxon>Haemosporida</taxon>
        <taxon>Plasmodiidae</taxon>
        <taxon>Plasmodium</taxon>
        <taxon>Plasmodium (Plasmodium)</taxon>
    </lineage>
</organism>